<evidence type="ECO:0000313" key="5">
    <source>
        <dbReference type="Proteomes" id="UP000307173"/>
    </source>
</evidence>
<comment type="caution">
    <text evidence="4">The sequence shown here is derived from an EMBL/GenBank/DDBJ whole genome shotgun (WGS) entry which is preliminary data.</text>
</comment>
<dbReference type="Gene3D" id="1.10.10.60">
    <property type="entry name" value="Homeodomain-like"/>
    <property type="match status" value="1"/>
</dbReference>
<feature type="compositionally biased region" description="Low complexity" evidence="1">
    <location>
        <begin position="19"/>
        <end position="39"/>
    </location>
</feature>
<protein>
    <submittedName>
        <fullName evidence="4">Uncharacterized protein</fullName>
    </submittedName>
</protein>
<dbReference type="EMBL" id="SELW01000624">
    <property type="protein sequence ID" value="TID17624.1"/>
    <property type="molecule type" value="Genomic_DNA"/>
</dbReference>
<dbReference type="InterPro" id="IPR017930">
    <property type="entry name" value="Myb_dom"/>
</dbReference>
<organism evidence="4 5">
    <name type="scientific">Pichia inconspicua</name>
    <dbReference type="NCBI Taxonomy" id="52247"/>
    <lineage>
        <taxon>Eukaryota</taxon>
        <taxon>Fungi</taxon>
        <taxon>Dikarya</taxon>
        <taxon>Ascomycota</taxon>
        <taxon>Saccharomycotina</taxon>
        <taxon>Pichiomycetes</taxon>
        <taxon>Pichiales</taxon>
        <taxon>Pichiaceae</taxon>
        <taxon>Pichia</taxon>
    </lineage>
</organism>
<dbReference type="SUPFAM" id="SSF46689">
    <property type="entry name" value="Homeodomain-like"/>
    <property type="match status" value="1"/>
</dbReference>
<dbReference type="PROSITE" id="PS51294">
    <property type="entry name" value="HTH_MYB"/>
    <property type="match status" value="1"/>
</dbReference>
<feature type="compositionally biased region" description="Polar residues" evidence="1">
    <location>
        <begin position="40"/>
        <end position="49"/>
    </location>
</feature>
<dbReference type="AlphaFoldDB" id="A0A4T0WXC3"/>
<sequence length="296" mass="33713">MDQTNWQPESNYNHQFTDQQLQQQQQQQQPQQQQLQQQPYESNQFISSPPLQPSMAPYQIPNNSTFSAPYASTETIFSKTSSYPSTKSSFCSVSQMGSQFSQFGSDSRNASGLPISIYPTAQQMQKQSSISVQNHQLSSNSSLPSLPPVYLYSENRTTPSPMPTQLPPIQSMLVYEPHQLSNLQPQLPQLNTQLSPVPIPSYSNQSQSPYPSLSSPTSTSSTKFAFGSPTWTPEADAKLILLKEEQGLGWSEIAEYFPSRTSNACQFRWRRLKNRELNRKKKEERKRKVQERLKFE</sequence>
<evidence type="ECO:0000259" key="3">
    <source>
        <dbReference type="PROSITE" id="PS51294"/>
    </source>
</evidence>
<dbReference type="PROSITE" id="PS50090">
    <property type="entry name" value="MYB_LIKE"/>
    <property type="match status" value="1"/>
</dbReference>
<name>A0A4T0WXC3_9ASCO</name>
<evidence type="ECO:0000256" key="1">
    <source>
        <dbReference type="SAM" id="MobiDB-lite"/>
    </source>
</evidence>
<feature type="domain" description="Myb-like" evidence="2">
    <location>
        <begin position="231"/>
        <end position="273"/>
    </location>
</feature>
<evidence type="ECO:0000259" key="2">
    <source>
        <dbReference type="PROSITE" id="PS50090"/>
    </source>
</evidence>
<dbReference type="Pfam" id="PF13921">
    <property type="entry name" value="Myb_DNA-bind_6"/>
    <property type="match status" value="1"/>
</dbReference>
<keyword evidence="5" id="KW-1185">Reference proteome</keyword>
<feature type="compositionally biased region" description="Polar residues" evidence="1">
    <location>
        <begin position="1"/>
        <end position="18"/>
    </location>
</feature>
<dbReference type="Proteomes" id="UP000307173">
    <property type="component" value="Unassembled WGS sequence"/>
</dbReference>
<dbReference type="InterPro" id="IPR009057">
    <property type="entry name" value="Homeodomain-like_sf"/>
</dbReference>
<feature type="compositionally biased region" description="Low complexity" evidence="1">
    <location>
        <begin position="190"/>
        <end position="221"/>
    </location>
</feature>
<feature type="region of interest" description="Disordered" evidence="1">
    <location>
        <begin position="190"/>
        <end position="227"/>
    </location>
</feature>
<gene>
    <name evidence="4" type="ORF">CANINC_003990</name>
</gene>
<dbReference type="CDD" id="cd00167">
    <property type="entry name" value="SANT"/>
    <property type="match status" value="1"/>
</dbReference>
<reference evidence="4 5" key="1">
    <citation type="journal article" date="2019" name="Front. Genet.">
        <title>Whole-Genome Sequencing of the Opportunistic Yeast Pathogen Candida inconspicua Uncovers Its Hybrid Origin.</title>
        <authorList>
            <person name="Mixao V."/>
            <person name="Hansen A.P."/>
            <person name="Saus E."/>
            <person name="Boekhout T."/>
            <person name="Lass-Florl C."/>
            <person name="Gabaldon T."/>
        </authorList>
    </citation>
    <scope>NUCLEOTIDE SEQUENCE [LARGE SCALE GENOMIC DNA]</scope>
    <source>
        <strain evidence="4 5">CBS 180</strain>
    </source>
</reference>
<proteinExistence type="predicted"/>
<dbReference type="STRING" id="52247.A0A4T0WXC3"/>
<feature type="region of interest" description="Disordered" evidence="1">
    <location>
        <begin position="1"/>
        <end position="60"/>
    </location>
</feature>
<accession>A0A4T0WXC3</accession>
<dbReference type="SMART" id="SM00717">
    <property type="entry name" value="SANT"/>
    <property type="match status" value="1"/>
</dbReference>
<dbReference type="InterPro" id="IPR001005">
    <property type="entry name" value="SANT/Myb"/>
</dbReference>
<dbReference type="OrthoDB" id="2143914at2759"/>
<feature type="domain" description="HTH myb-type" evidence="3">
    <location>
        <begin position="230"/>
        <end position="277"/>
    </location>
</feature>
<evidence type="ECO:0000313" key="4">
    <source>
        <dbReference type="EMBL" id="TID17624.1"/>
    </source>
</evidence>